<name>A0A2K9ZGM4_RHILE</name>
<proteinExistence type="predicted"/>
<dbReference type="EMBL" id="CP025015">
    <property type="protein sequence ID" value="AUW47413.1"/>
    <property type="molecule type" value="Genomic_DNA"/>
</dbReference>
<sequence length="79" mass="8917">MHSARPGHTEEGKQVNGSGSDKIVWFCPTMSAINIVTESYHAVLQAFSVWYRNCKDWWTGKRRNRPDIEPTENAPAPTG</sequence>
<dbReference type="AlphaFoldDB" id="A0A2K9ZGM4"/>
<evidence type="ECO:0000313" key="3">
    <source>
        <dbReference type="Proteomes" id="UP000238523"/>
    </source>
</evidence>
<dbReference type="Proteomes" id="UP000238523">
    <property type="component" value="Plasmid pRLN3"/>
</dbReference>
<geneLocation type="plasmid" evidence="3">
    <name>prln3</name>
</geneLocation>
<protein>
    <submittedName>
        <fullName evidence="2">Uncharacterized protein</fullName>
    </submittedName>
</protein>
<evidence type="ECO:0000256" key="1">
    <source>
        <dbReference type="SAM" id="MobiDB-lite"/>
    </source>
</evidence>
<gene>
    <name evidence="2" type="ORF">CUJ84_pRLN3000288</name>
</gene>
<feature type="region of interest" description="Disordered" evidence="1">
    <location>
        <begin position="60"/>
        <end position="79"/>
    </location>
</feature>
<evidence type="ECO:0000313" key="2">
    <source>
        <dbReference type="EMBL" id="AUW47413.1"/>
    </source>
</evidence>
<reference evidence="2 3" key="1">
    <citation type="submission" date="2017-11" db="EMBL/GenBank/DDBJ databases">
        <title>Complete genome of Rhizobium leguminosarum Norway, an ineffective micro-symbiont.</title>
        <authorList>
            <person name="Hoffrichter A."/>
            <person name="Liang J."/>
            <person name="Brachmann A."/>
            <person name="Marin M."/>
        </authorList>
    </citation>
    <scope>NUCLEOTIDE SEQUENCE [LARGE SCALE GENOMIC DNA]</scope>
    <source>
        <strain evidence="2 3">Norway</strain>
        <plasmid evidence="3">Plasmid prln3</plasmid>
    </source>
</reference>
<accession>A0A2K9ZGM4</accession>
<organism evidence="2 3">
    <name type="scientific">Rhizobium leguminosarum</name>
    <dbReference type="NCBI Taxonomy" id="384"/>
    <lineage>
        <taxon>Bacteria</taxon>
        <taxon>Pseudomonadati</taxon>
        <taxon>Pseudomonadota</taxon>
        <taxon>Alphaproteobacteria</taxon>
        <taxon>Hyphomicrobiales</taxon>
        <taxon>Rhizobiaceae</taxon>
        <taxon>Rhizobium/Agrobacterium group</taxon>
        <taxon>Rhizobium</taxon>
    </lineage>
</organism>
<keyword evidence="2" id="KW-0614">Plasmid</keyword>